<dbReference type="RefSeq" id="WP_053596770.1">
    <property type="nucleotide sequence ID" value="NZ_CP067341.1"/>
</dbReference>
<evidence type="ECO:0000313" key="2">
    <source>
        <dbReference type="Proteomes" id="UP000596049"/>
    </source>
</evidence>
<protein>
    <submittedName>
        <fullName evidence="1">Uncharacterized protein</fullName>
    </submittedName>
</protein>
<evidence type="ECO:0000313" key="1">
    <source>
        <dbReference type="EMBL" id="QQP10721.1"/>
    </source>
</evidence>
<name>A0ABX7AMK9_9BACI</name>
<reference evidence="1 2" key="1">
    <citation type="submission" date="2020-01" db="EMBL/GenBank/DDBJ databases">
        <authorList>
            <person name="Liu G."/>
            <person name="Liu B."/>
        </authorList>
    </citation>
    <scope>NUCLEOTIDE SEQUENCE [LARGE SCALE GENOMIC DNA]</scope>
    <source>
        <strain evidence="1 2">FJAT-51161</strain>
    </source>
</reference>
<organism evidence="1 2">
    <name type="scientific">Lysinibacillus agricola</name>
    <dbReference type="NCBI Taxonomy" id="2590012"/>
    <lineage>
        <taxon>Bacteria</taxon>
        <taxon>Bacillati</taxon>
        <taxon>Bacillota</taxon>
        <taxon>Bacilli</taxon>
        <taxon>Bacillales</taxon>
        <taxon>Bacillaceae</taxon>
        <taxon>Lysinibacillus</taxon>
    </lineage>
</organism>
<keyword evidence="2" id="KW-1185">Reference proteome</keyword>
<accession>A0ABX7AMK9</accession>
<gene>
    <name evidence="1" type="ORF">FJQ98_15855</name>
</gene>
<dbReference type="Proteomes" id="UP000596049">
    <property type="component" value="Chromosome"/>
</dbReference>
<proteinExistence type="predicted"/>
<sequence length="144" mass="16624">MTIMNILTADDLSYVKVEIKNVSVKYYTYDENISEQLYSRFKSDTPSKVIFGSDNEYTQSFIKQLYNNGFYLSENGDVIKIEDRKVCYNTLEQAIEDELGCFTLEINDEYDAENTQNVLLKSGYIISSKVVDGKSHITIYDKVK</sequence>
<dbReference type="EMBL" id="CP067341">
    <property type="protein sequence ID" value="QQP10721.1"/>
    <property type="molecule type" value="Genomic_DNA"/>
</dbReference>